<dbReference type="GO" id="GO:0052693">
    <property type="term" value="F:epoxyqueuosine reductase activity"/>
    <property type="evidence" value="ECO:0007669"/>
    <property type="project" value="UniProtKB-UniRule"/>
</dbReference>
<evidence type="ECO:0000256" key="10">
    <source>
        <dbReference type="ARBA" id="ARBA00023002"/>
    </source>
</evidence>
<evidence type="ECO:0000256" key="14">
    <source>
        <dbReference type="ARBA" id="ARBA00023284"/>
    </source>
</evidence>
<dbReference type="GO" id="GO:0046872">
    <property type="term" value="F:metal ion binding"/>
    <property type="evidence" value="ECO:0007669"/>
    <property type="project" value="UniProtKB-KW"/>
</dbReference>
<comment type="catalytic activity">
    <reaction evidence="16 17">
        <text>epoxyqueuosine(34) in tRNA + AH2 = queuosine(34) in tRNA + A + H2O</text>
        <dbReference type="Rhea" id="RHEA:32159"/>
        <dbReference type="Rhea" id="RHEA-COMP:18571"/>
        <dbReference type="Rhea" id="RHEA-COMP:18582"/>
        <dbReference type="ChEBI" id="CHEBI:13193"/>
        <dbReference type="ChEBI" id="CHEBI:15377"/>
        <dbReference type="ChEBI" id="CHEBI:17499"/>
        <dbReference type="ChEBI" id="CHEBI:194431"/>
        <dbReference type="ChEBI" id="CHEBI:194443"/>
        <dbReference type="EC" id="1.17.99.6"/>
    </reaction>
</comment>
<dbReference type="UniPathway" id="UPA00392"/>
<evidence type="ECO:0000256" key="3">
    <source>
        <dbReference type="ARBA" id="ARBA00008207"/>
    </source>
</evidence>
<organism evidence="19 20">
    <name type="scientific">Thomasclavelia ramosa</name>
    <dbReference type="NCBI Taxonomy" id="1547"/>
    <lineage>
        <taxon>Bacteria</taxon>
        <taxon>Bacillati</taxon>
        <taxon>Bacillota</taxon>
        <taxon>Erysipelotrichia</taxon>
        <taxon>Erysipelotrichales</taxon>
        <taxon>Coprobacillaceae</taxon>
        <taxon>Thomasclavelia</taxon>
    </lineage>
</organism>
<comment type="similarity">
    <text evidence="3 17">Belongs to the QueH family.</text>
</comment>
<sequence length="216" mass="25870">MKINYDLKFKEELTKIKNTRPRLLLHVCCGPCSGNVIRELADIFEITIYYSNSNIYPNAEYHRRYQELLSFIKQFNQDYHQNITVIEQPYLPKEYLNKLSRYKDEPEGGKRCYLCYQKRMNDAFQYSCEHNFDYWTTVLSVSPHKNSQWINEIGASFAQNKTKFLFSDFKKNNGYLKSVRFADSYHLYRQSYCGCVYSYQDMLKRKKDVEDDGTNL</sequence>
<comment type="caution">
    <text evidence="19">The sequence shown here is derived from an EMBL/GenBank/DDBJ whole genome shotgun (WGS) entry which is preliminary data.</text>
</comment>
<evidence type="ECO:0000256" key="11">
    <source>
        <dbReference type="ARBA" id="ARBA00023004"/>
    </source>
</evidence>
<feature type="binding site" evidence="17">
    <location>
        <position position="29"/>
    </location>
    <ligand>
        <name>[4Fe-4S] cluster</name>
        <dbReference type="ChEBI" id="CHEBI:49883"/>
    </ligand>
</feature>
<dbReference type="Proteomes" id="UP000261032">
    <property type="component" value="Unassembled WGS sequence"/>
</dbReference>
<feature type="binding site" evidence="17">
    <location>
        <position position="28"/>
    </location>
    <ligand>
        <name>[4Fe-4S] cluster</name>
        <dbReference type="ChEBI" id="CHEBI:49883"/>
    </ligand>
</feature>
<protein>
    <recommendedName>
        <fullName evidence="5 17">Epoxyqueuosine reductase QueH</fullName>
        <ecNumber evidence="4 17">1.17.99.6</ecNumber>
    </recommendedName>
    <alternativeName>
        <fullName evidence="15 17">Queuosine biosynthesis protein QueH</fullName>
    </alternativeName>
</protein>
<evidence type="ECO:0000313" key="18">
    <source>
        <dbReference type="EMBL" id="MDB7082632.1"/>
    </source>
</evidence>
<evidence type="ECO:0000313" key="20">
    <source>
        <dbReference type="Proteomes" id="UP000261032"/>
    </source>
</evidence>
<proteinExistence type="inferred from homology"/>
<evidence type="ECO:0000256" key="9">
    <source>
        <dbReference type="ARBA" id="ARBA00022785"/>
    </source>
</evidence>
<comment type="function">
    <text evidence="1 17">Catalyzes the conversion of epoxyqueuosine (oQ) to queuosine (Q), which is a hypermodified base found in the wobble positions of tRNA(Asp), tRNA(Asn), tRNA(His) and tRNA(Tyr).</text>
</comment>
<keyword evidence="14 17" id="KW-0676">Redox-active center</keyword>
<evidence type="ECO:0000256" key="4">
    <source>
        <dbReference type="ARBA" id="ARBA00012622"/>
    </source>
</evidence>
<evidence type="ECO:0000256" key="2">
    <source>
        <dbReference type="ARBA" id="ARBA00004691"/>
    </source>
</evidence>
<keyword evidence="13 17" id="KW-1015">Disulfide bond</keyword>
<dbReference type="GO" id="GO:0051539">
    <property type="term" value="F:4 iron, 4 sulfur cluster binding"/>
    <property type="evidence" value="ECO:0007669"/>
    <property type="project" value="UniProtKB-UniRule"/>
</dbReference>
<evidence type="ECO:0000256" key="13">
    <source>
        <dbReference type="ARBA" id="ARBA00023157"/>
    </source>
</evidence>
<evidence type="ECO:0000256" key="8">
    <source>
        <dbReference type="ARBA" id="ARBA00022723"/>
    </source>
</evidence>
<feature type="disulfide bond" description="Redox-active" evidence="17">
    <location>
        <begin position="193"/>
        <end position="195"/>
    </location>
</feature>
<dbReference type="EMBL" id="QUSL01000006">
    <property type="protein sequence ID" value="RGD86351.1"/>
    <property type="molecule type" value="Genomic_DNA"/>
</dbReference>
<keyword evidence="11 17" id="KW-0408">Iron</keyword>
<dbReference type="HAMAP" id="MF_02089">
    <property type="entry name" value="QueH"/>
    <property type="match status" value="1"/>
</dbReference>
<name>A0A3E3EGJ6_9FIRM</name>
<dbReference type="PANTHER" id="PTHR36701:SF1">
    <property type="entry name" value="EPOXYQUEUOSINE REDUCTASE QUEH"/>
    <property type="match status" value="1"/>
</dbReference>
<dbReference type="Pfam" id="PF02677">
    <property type="entry name" value="QueH"/>
    <property type="match status" value="1"/>
</dbReference>
<keyword evidence="6 17" id="KW-0004">4Fe-4S</keyword>
<accession>A0A3E3EGJ6</accession>
<evidence type="ECO:0000256" key="1">
    <source>
        <dbReference type="ARBA" id="ARBA00002268"/>
    </source>
</evidence>
<evidence type="ECO:0000256" key="12">
    <source>
        <dbReference type="ARBA" id="ARBA00023014"/>
    </source>
</evidence>
<reference evidence="19 20" key="1">
    <citation type="submission" date="2018-08" db="EMBL/GenBank/DDBJ databases">
        <title>A genome reference for cultivated species of the human gut microbiota.</title>
        <authorList>
            <person name="Zou Y."/>
            <person name="Xue W."/>
            <person name="Luo G."/>
        </authorList>
    </citation>
    <scope>NUCLEOTIDE SEQUENCE [LARGE SCALE GENOMIC DNA]</scope>
    <source>
        <strain evidence="19 20">OM06-4</strain>
    </source>
</reference>
<evidence type="ECO:0000256" key="16">
    <source>
        <dbReference type="ARBA" id="ARBA00047415"/>
    </source>
</evidence>
<evidence type="ECO:0000313" key="19">
    <source>
        <dbReference type="EMBL" id="RGD86351.1"/>
    </source>
</evidence>
<keyword evidence="9 17" id="KW-0671">Queuosine biosynthesis</keyword>
<comment type="pathway">
    <text evidence="2 17">tRNA modification; tRNA-queuosine biosynthesis.</text>
</comment>
<feature type="binding site" evidence="17">
    <location>
        <position position="112"/>
    </location>
    <ligand>
        <name>[4Fe-4S] cluster</name>
        <dbReference type="ChEBI" id="CHEBI:49883"/>
    </ligand>
</feature>
<keyword evidence="10 17" id="KW-0560">Oxidoreductase</keyword>
<evidence type="ECO:0000256" key="15">
    <source>
        <dbReference type="ARBA" id="ARBA00031446"/>
    </source>
</evidence>
<dbReference type="AlphaFoldDB" id="A0A3E3EGJ6"/>
<evidence type="ECO:0000256" key="7">
    <source>
        <dbReference type="ARBA" id="ARBA00022694"/>
    </source>
</evidence>
<gene>
    <name evidence="17" type="primary">queH</name>
    <name evidence="19" type="ORF">DXB93_05685</name>
    <name evidence="18" type="ORF">PM738_02365</name>
</gene>
<dbReference type="EC" id="1.17.99.6" evidence="4 17"/>
<dbReference type="EMBL" id="JAQLKE010000003">
    <property type="protein sequence ID" value="MDB7082632.1"/>
    <property type="molecule type" value="Genomic_DNA"/>
</dbReference>
<keyword evidence="8 17" id="KW-0479">Metal-binding</keyword>
<evidence type="ECO:0000256" key="5">
    <source>
        <dbReference type="ARBA" id="ARBA00016895"/>
    </source>
</evidence>
<reference evidence="18" key="2">
    <citation type="submission" date="2023-01" db="EMBL/GenBank/DDBJ databases">
        <title>Human gut microbiome strain richness.</title>
        <authorList>
            <person name="Chen-Liaw A."/>
        </authorList>
    </citation>
    <scope>NUCLEOTIDE SEQUENCE</scope>
    <source>
        <strain evidence="18">1001217st2_G6_1001217B_191108</strain>
    </source>
</reference>
<evidence type="ECO:0000256" key="17">
    <source>
        <dbReference type="HAMAP-Rule" id="MF_02089"/>
    </source>
</evidence>
<keyword evidence="12 17" id="KW-0411">Iron-sulfur</keyword>
<evidence type="ECO:0000256" key="6">
    <source>
        <dbReference type="ARBA" id="ARBA00022485"/>
    </source>
</evidence>
<dbReference type="Proteomes" id="UP001211987">
    <property type="component" value="Unassembled WGS sequence"/>
</dbReference>
<dbReference type="PANTHER" id="PTHR36701">
    <property type="entry name" value="EPOXYQUEUOSINE REDUCTASE QUEH"/>
    <property type="match status" value="1"/>
</dbReference>
<dbReference type="InterPro" id="IPR003828">
    <property type="entry name" value="QueH"/>
</dbReference>
<dbReference type="GO" id="GO:0008616">
    <property type="term" value="P:tRNA queuosine(34) biosynthetic process"/>
    <property type="evidence" value="ECO:0007669"/>
    <property type="project" value="UniProtKB-UniRule"/>
</dbReference>
<feature type="binding site" evidence="17">
    <location>
        <position position="115"/>
    </location>
    <ligand>
        <name>[4Fe-4S] cluster</name>
        <dbReference type="ChEBI" id="CHEBI:49883"/>
    </ligand>
</feature>
<keyword evidence="7 17" id="KW-0819">tRNA processing</keyword>
<dbReference type="RefSeq" id="WP_008793095.1">
    <property type="nucleotide sequence ID" value="NZ_BAABXX010000001.1"/>
</dbReference>